<feature type="domain" description="Polysaccharide export protein N-terminal" evidence="3">
    <location>
        <begin position="61"/>
        <end position="131"/>
    </location>
</feature>
<organism evidence="5 6">
    <name type="scientific">Eiseniibacteriota bacterium</name>
    <dbReference type="NCBI Taxonomy" id="2212470"/>
    <lineage>
        <taxon>Bacteria</taxon>
        <taxon>Candidatus Eiseniibacteriota</taxon>
    </lineage>
</organism>
<dbReference type="GO" id="GO:0015159">
    <property type="term" value="F:polysaccharide transmembrane transporter activity"/>
    <property type="evidence" value="ECO:0007669"/>
    <property type="project" value="InterPro"/>
</dbReference>
<feature type="domain" description="Soluble ligand binding" evidence="4">
    <location>
        <begin position="143"/>
        <end position="185"/>
    </location>
</feature>
<dbReference type="PANTHER" id="PTHR33619">
    <property type="entry name" value="POLYSACCHARIDE EXPORT PROTEIN GFCE-RELATED"/>
    <property type="match status" value="1"/>
</dbReference>
<keyword evidence="1" id="KW-0732">Signal</keyword>
<evidence type="ECO:0000313" key="5">
    <source>
        <dbReference type="EMBL" id="MBM3317925.1"/>
    </source>
</evidence>
<dbReference type="Gene3D" id="3.30.1950.10">
    <property type="entry name" value="wza like domain"/>
    <property type="match status" value="1"/>
</dbReference>
<accession>A0A938BR33</accession>
<protein>
    <submittedName>
        <fullName evidence="5">SLBB domain-containing protein</fullName>
    </submittedName>
</protein>
<evidence type="ECO:0000256" key="2">
    <source>
        <dbReference type="SAM" id="Phobius"/>
    </source>
</evidence>
<keyword evidence="2" id="KW-0472">Membrane</keyword>
<proteinExistence type="predicted"/>
<comment type="caution">
    <text evidence="5">The sequence shown here is derived from an EMBL/GenBank/DDBJ whole genome shotgun (WGS) entry which is preliminary data.</text>
</comment>
<dbReference type="AlphaFoldDB" id="A0A938BR33"/>
<dbReference type="Proteomes" id="UP000748308">
    <property type="component" value="Unassembled WGS sequence"/>
</dbReference>
<dbReference type="Pfam" id="PF10531">
    <property type="entry name" value="SLBB"/>
    <property type="match status" value="2"/>
</dbReference>
<dbReference type="EMBL" id="VGIY01000219">
    <property type="protein sequence ID" value="MBM3317925.1"/>
    <property type="molecule type" value="Genomic_DNA"/>
</dbReference>
<gene>
    <name evidence="5" type="ORF">FJY75_08725</name>
</gene>
<sequence>MLLGLAWTACATPGAAQSTALRAPAREAPALEALRDRLGASLAERSRLGERPRALEAVIDPAGYWLAPGDELALGLWGSVDTVVPLVVSADGLLIVPTVGAIPAAGLTLADAEGRLRAVCAPLYPRSTVTLSLVRTGLLRIPITGQVIEPGVYEAPSSFRLDDLVALAGGLRAGADARAVLITRAGSAGPHACDLLAWRVLGALDGNPVLRTGDRVQVPAARGHYRVRGLFPEGEAAPRAGSSLVDRPFPSETRIVPARAGDTLGFVLAAAGGLGAGGEGVWLERDGAARAWLSREAAEGEPARPGDIVEVPFSREWVAVSGAVQRPGLYPFLPGQTVADYIGLAGGPNQYGRTGGWRVYGPQGERVEPGPGGAVAAGAHILVPERRWYKFWTVLTPLGTAAAVVVSVAALLTKS</sequence>
<evidence type="ECO:0000259" key="4">
    <source>
        <dbReference type="Pfam" id="PF10531"/>
    </source>
</evidence>
<evidence type="ECO:0000313" key="6">
    <source>
        <dbReference type="Proteomes" id="UP000748308"/>
    </source>
</evidence>
<feature type="transmembrane region" description="Helical" evidence="2">
    <location>
        <begin position="391"/>
        <end position="412"/>
    </location>
</feature>
<keyword evidence="2" id="KW-1133">Transmembrane helix</keyword>
<reference evidence="5" key="1">
    <citation type="submission" date="2019-03" db="EMBL/GenBank/DDBJ databases">
        <title>Lake Tanganyika Metagenome-Assembled Genomes (MAGs).</title>
        <authorList>
            <person name="Tran P."/>
        </authorList>
    </citation>
    <scope>NUCLEOTIDE SEQUENCE</scope>
    <source>
        <strain evidence="5">M_DeepCast_400m_m2_100</strain>
    </source>
</reference>
<evidence type="ECO:0000259" key="3">
    <source>
        <dbReference type="Pfam" id="PF02563"/>
    </source>
</evidence>
<dbReference type="PANTHER" id="PTHR33619:SF3">
    <property type="entry name" value="POLYSACCHARIDE EXPORT PROTEIN GFCE-RELATED"/>
    <property type="match status" value="1"/>
</dbReference>
<evidence type="ECO:0000256" key="1">
    <source>
        <dbReference type="ARBA" id="ARBA00022729"/>
    </source>
</evidence>
<keyword evidence="2" id="KW-0812">Transmembrane</keyword>
<dbReference type="InterPro" id="IPR019554">
    <property type="entry name" value="Soluble_ligand-bd"/>
</dbReference>
<dbReference type="InterPro" id="IPR049712">
    <property type="entry name" value="Poly_export"/>
</dbReference>
<feature type="domain" description="Soluble ligand binding" evidence="4">
    <location>
        <begin position="318"/>
        <end position="353"/>
    </location>
</feature>
<dbReference type="Gene3D" id="3.10.560.10">
    <property type="entry name" value="Outer membrane lipoprotein wza domain like"/>
    <property type="match status" value="2"/>
</dbReference>
<dbReference type="InterPro" id="IPR003715">
    <property type="entry name" value="Poly_export_N"/>
</dbReference>
<dbReference type="Pfam" id="PF02563">
    <property type="entry name" value="Poly_export"/>
    <property type="match status" value="1"/>
</dbReference>
<name>A0A938BR33_UNCEI</name>